<dbReference type="SMART" id="SM00418">
    <property type="entry name" value="HTH_ARSR"/>
    <property type="match status" value="1"/>
</dbReference>
<evidence type="ECO:0000256" key="1">
    <source>
        <dbReference type="ARBA" id="ARBA00023125"/>
    </source>
</evidence>
<dbReference type="SUPFAM" id="SSF46785">
    <property type="entry name" value="Winged helix' DNA-binding domain"/>
    <property type="match status" value="1"/>
</dbReference>
<dbReference type="GO" id="GO:0003677">
    <property type="term" value="F:DNA binding"/>
    <property type="evidence" value="ECO:0007669"/>
    <property type="project" value="UniProtKB-KW"/>
</dbReference>
<dbReference type="InterPro" id="IPR011991">
    <property type="entry name" value="ArsR-like_HTH"/>
</dbReference>
<dbReference type="CDD" id="cd00090">
    <property type="entry name" value="HTH_ARSR"/>
    <property type="match status" value="1"/>
</dbReference>
<feature type="domain" description="HTH arsR-type" evidence="2">
    <location>
        <begin position="1"/>
        <end position="100"/>
    </location>
</feature>
<keyword evidence="4" id="KW-1185">Reference proteome</keyword>
<evidence type="ECO:0000313" key="3">
    <source>
        <dbReference type="EMBL" id="PRY82483.1"/>
    </source>
</evidence>
<keyword evidence="1" id="KW-0238">DNA-binding</keyword>
<dbReference type="PANTHER" id="PTHR38600">
    <property type="entry name" value="TRANSCRIPTIONAL REGULATORY PROTEIN"/>
    <property type="match status" value="1"/>
</dbReference>
<reference evidence="3 4" key="1">
    <citation type="submission" date="2018-03" db="EMBL/GenBank/DDBJ databases">
        <title>Genomic Encyclopedia of Archaeal and Bacterial Type Strains, Phase II (KMG-II): from individual species to whole genera.</title>
        <authorList>
            <person name="Goeker M."/>
        </authorList>
    </citation>
    <scope>NUCLEOTIDE SEQUENCE [LARGE SCALE GENOMIC DNA]</scope>
    <source>
        <strain evidence="3 4">DSM 13175</strain>
    </source>
</reference>
<dbReference type="GO" id="GO:0003700">
    <property type="term" value="F:DNA-binding transcription factor activity"/>
    <property type="evidence" value="ECO:0007669"/>
    <property type="project" value="InterPro"/>
</dbReference>
<gene>
    <name evidence="3" type="ORF">CLV38_11133</name>
</gene>
<dbReference type="EMBL" id="PVTO01000011">
    <property type="protein sequence ID" value="PRY82483.1"/>
    <property type="molecule type" value="Genomic_DNA"/>
</dbReference>
<protein>
    <submittedName>
        <fullName evidence="3">Putative transcriptional regulator</fullName>
    </submittedName>
</protein>
<accession>A0A2T0W757</accession>
<sequence>MEVSTTTESLAIFEALASDTRLKIVNLLADRERNIKELANELYMSSAIVTRHIKQLEKANIIKTERIPGKAGSQKMCSLAIDQLFIRFPRVLYPHFEQHKTNIRVGHFTDFNVEPTCGLATKDHYVGNLDDPKHFMNAERMNADMLWFSKGFVEYKFPNLLSETEKPELLEISLELSSEFPVSNNNWPSDISFYLNDTLIGTWTVPGNFSDVRGRMTPAWWPKENSQYGLLKILRINKNETLIDGDSISDVTLKDIDFTQPLMKLKIAVDDDAKYAGGLTLFGKNFGNHNQDIISTVYYSQTDESMTV</sequence>
<dbReference type="OrthoDB" id="9781958at2"/>
<dbReference type="AlphaFoldDB" id="A0A2T0W757"/>
<dbReference type="InterPro" id="IPR036388">
    <property type="entry name" value="WH-like_DNA-bd_sf"/>
</dbReference>
<dbReference type="PRINTS" id="PR00778">
    <property type="entry name" value="HTHARSR"/>
</dbReference>
<proteinExistence type="predicted"/>
<dbReference type="RefSeq" id="WP_106193264.1">
    <property type="nucleotide sequence ID" value="NZ_PVTO01000011.1"/>
</dbReference>
<dbReference type="Gene3D" id="1.10.10.10">
    <property type="entry name" value="Winged helix-like DNA-binding domain superfamily/Winged helix DNA-binding domain"/>
    <property type="match status" value="1"/>
</dbReference>
<evidence type="ECO:0000259" key="2">
    <source>
        <dbReference type="PROSITE" id="PS50987"/>
    </source>
</evidence>
<dbReference type="Pfam" id="PF01022">
    <property type="entry name" value="HTH_5"/>
    <property type="match status" value="1"/>
</dbReference>
<comment type="caution">
    <text evidence="3">The sequence shown here is derived from an EMBL/GenBank/DDBJ whole genome shotgun (WGS) entry which is preliminary data.</text>
</comment>
<dbReference type="PANTHER" id="PTHR38600:SF1">
    <property type="entry name" value="TRANSCRIPTIONAL REGULATORY PROTEIN"/>
    <property type="match status" value="1"/>
</dbReference>
<evidence type="ECO:0000313" key="4">
    <source>
        <dbReference type="Proteomes" id="UP000238205"/>
    </source>
</evidence>
<dbReference type="Proteomes" id="UP000238205">
    <property type="component" value="Unassembled WGS sequence"/>
</dbReference>
<organism evidence="3 4">
    <name type="scientific">Alkalibacterium olivapovliticus</name>
    <dbReference type="NCBI Taxonomy" id="99907"/>
    <lineage>
        <taxon>Bacteria</taxon>
        <taxon>Bacillati</taxon>
        <taxon>Bacillota</taxon>
        <taxon>Bacilli</taxon>
        <taxon>Lactobacillales</taxon>
        <taxon>Carnobacteriaceae</taxon>
        <taxon>Alkalibacterium</taxon>
    </lineage>
</organism>
<dbReference type="InterPro" id="IPR036390">
    <property type="entry name" value="WH_DNA-bd_sf"/>
</dbReference>
<dbReference type="InterPro" id="IPR001845">
    <property type="entry name" value="HTH_ArsR_DNA-bd_dom"/>
</dbReference>
<name>A0A2T0W757_9LACT</name>
<dbReference type="PROSITE" id="PS50987">
    <property type="entry name" value="HTH_ARSR_2"/>
    <property type="match status" value="1"/>
</dbReference>